<protein>
    <submittedName>
        <fullName evidence="2">Uncharacterized protein</fullName>
    </submittedName>
</protein>
<keyword evidence="3" id="KW-1185">Reference proteome</keyword>
<evidence type="ECO:0000313" key="2">
    <source>
        <dbReference type="EMBL" id="MFC4309017.1"/>
    </source>
</evidence>
<dbReference type="RefSeq" id="WP_380596083.1">
    <property type="nucleotide sequence ID" value="NZ_JBHSDU010000003.1"/>
</dbReference>
<dbReference type="EMBL" id="JBHSDU010000003">
    <property type="protein sequence ID" value="MFC4309017.1"/>
    <property type="molecule type" value="Genomic_DNA"/>
</dbReference>
<sequence length="809" mass="86069">MSSRRAWLVAMLGVATLSGCGKPPPEPPPAPPPLSKQGLSLSSWKAASPDLHDRLLLAHAVAKGDTEAMVMVATEIGKTAEVAAAIAALGGDIQTRFDEVGYLRARLALDRFAEVGALPNVLMAHLDGGGAHGLYENDRDLVRYPLTETPPTIDRPSPDLTDTLLGADVGSLSSSLAIEIESLLTAAASGENKVMARDDDGGRFPGGGLDLFALIANRAFEVHSTPLLFAAGAFGRFESVTGASSGRRVISVGEFANERIPEVASLGPSADGGAKPDLLAPGGFAHAASETDALIAAARAAILPADARHIAWALRMSARRVEGLQAHEQGFGVIDPARALELLKQLRDRKLDLPDIQTRAPVKTYLSRFLPEPGVGQGLYEREGWLVRQKDTRKITLLRQSGAATPLVYSLQWQGNDGTFKTTDAEVSLPFNEAVDVPVEIAASAAGVHSAHLYLIDKASGLPVHALMTTIVAAEPFTASNNYRVEQREQSLPGAAAKRYFLDVPPNISSLRLEAGVGAGQMQVMLTGGALDLPPSKVIASKQPAMLLVPYPPPGVYEVTVLPTNAGAKEVRVTASIRYVDSQLDEKPSANNGNTIWLNNIYAPLQRSEVIAEVGARRSLKDVGGPSGMRAYNVSVEPGSTTLRVAASPPDGRTRIGLYLYDCVTGTCKLWGSEVFTRPVNKTLVVPTPRAGLWRVVVDATAPGTAFEYTQIVTHPRFGSGTVAGENTERRTGARWNQKVSFQVSAAPPFGHDLVGLMDVIDPISESDERAAPFNDWRATGDARNQPLRPLRLTTQVMRLDVRGTPSGS</sequence>
<comment type="caution">
    <text evidence="2">The sequence shown here is derived from an EMBL/GenBank/DDBJ whole genome shotgun (WGS) entry which is preliminary data.</text>
</comment>
<organism evidence="2 3">
    <name type="scientific">Steroidobacter flavus</name>
    <dbReference type="NCBI Taxonomy" id="1842136"/>
    <lineage>
        <taxon>Bacteria</taxon>
        <taxon>Pseudomonadati</taxon>
        <taxon>Pseudomonadota</taxon>
        <taxon>Gammaproteobacteria</taxon>
        <taxon>Steroidobacterales</taxon>
        <taxon>Steroidobacteraceae</taxon>
        <taxon>Steroidobacter</taxon>
    </lineage>
</organism>
<name>A0ABV8SPZ6_9GAMM</name>
<dbReference type="Proteomes" id="UP001595904">
    <property type="component" value="Unassembled WGS sequence"/>
</dbReference>
<reference evidence="3" key="1">
    <citation type="journal article" date="2019" name="Int. J. Syst. Evol. Microbiol.">
        <title>The Global Catalogue of Microorganisms (GCM) 10K type strain sequencing project: providing services to taxonomists for standard genome sequencing and annotation.</title>
        <authorList>
            <consortium name="The Broad Institute Genomics Platform"/>
            <consortium name="The Broad Institute Genome Sequencing Center for Infectious Disease"/>
            <person name="Wu L."/>
            <person name="Ma J."/>
        </authorList>
    </citation>
    <scope>NUCLEOTIDE SEQUENCE [LARGE SCALE GENOMIC DNA]</scope>
    <source>
        <strain evidence="3">CGMCC 1.10759</strain>
    </source>
</reference>
<gene>
    <name evidence="2" type="ORF">ACFPN2_07995</name>
</gene>
<evidence type="ECO:0000313" key="3">
    <source>
        <dbReference type="Proteomes" id="UP001595904"/>
    </source>
</evidence>
<dbReference type="InterPro" id="IPR036852">
    <property type="entry name" value="Peptidase_S8/S53_dom_sf"/>
</dbReference>
<dbReference type="PROSITE" id="PS51257">
    <property type="entry name" value="PROKAR_LIPOPROTEIN"/>
    <property type="match status" value="1"/>
</dbReference>
<evidence type="ECO:0000256" key="1">
    <source>
        <dbReference type="SAM" id="MobiDB-lite"/>
    </source>
</evidence>
<feature type="region of interest" description="Disordered" evidence="1">
    <location>
        <begin position="19"/>
        <end position="39"/>
    </location>
</feature>
<accession>A0ABV8SPZ6</accession>
<dbReference type="SUPFAM" id="SSF52743">
    <property type="entry name" value="Subtilisin-like"/>
    <property type="match status" value="1"/>
</dbReference>
<dbReference type="Gene3D" id="3.40.50.200">
    <property type="entry name" value="Peptidase S8/S53 domain"/>
    <property type="match status" value="1"/>
</dbReference>
<feature type="compositionally biased region" description="Pro residues" evidence="1">
    <location>
        <begin position="22"/>
        <end position="34"/>
    </location>
</feature>
<proteinExistence type="predicted"/>